<dbReference type="Proteomes" id="UP001148786">
    <property type="component" value="Unassembled WGS sequence"/>
</dbReference>
<dbReference type="Pfam" id="PF13460">
    <property type="entry name" value="NAD_binding_10"/>
    <property type="match status" value="1"/>
</dbReference>
<reference evidence="3" key="1">
    <citation type="submission" date="2022-07" db="EMBL/GenBank/DDBJ databases">
        <title>Genome Sequence of Agrocybe chaxingu.</title>
        <authorList>
            <person name="Buettner E."/>
        </authorList>
    </citation>
    <scope>NUCLEOTIDE SEQUENCE</scope>
    <source>
        <strain evidence="3">MP-N11</strain>
    </source>
</reference>
<dbReference type="InterPro" id="IPR051606">
    <property type="entry name" value="Polyketide_Oxido-like"/>
</dbReference>
<gene>
    <name evidence="3" type="ORF">NLJ89_g4118</name>
</gene>
<dbReference type="PANTHER" id="PTHR43355:SF2">
    <property type="entry name" value="FLAVIN REDUCTASE (NADPH)"/>
    <property type="match status" value="1"/>
</dbReference>
<dbReference type="GO" id="GO:0042602">
    <property type="term" value="F:riboflavin reductase (NADPH) activity"/>
    <property type="evidence" value="ECO:0007669"/>
    <property type="project" value="TreeGrafter"/>
</dbReference>
<organism evidence="3 4">
    <name type="scientific">Agrocybe chaxingu</name>
    <dbReference type="NCBI Taxonomy" id="84603"/>
    <lineage>
        <taxon>Eukaryota</taxon>
        <taxon>Fungi</taxon>
        <taxon>Dikarya</taxon>
        <taxon>Basidiomycota</taxon>
        <taxon>Agaricomycotina</taxon>
        <taxon>Agaricomycetes</taxon>
        <taxon>Agaricomycetidae</taxon>
        <taxon>Agaricales</taxon>
        <taxon>Agaricineae</taxon>
        <taxon>Strophariaceae</taxon>
        <taxon>Agrocybe</taxon>
    </lineage>
</organism>
<dbReference type="AlphaFoldDB" id="A0A9W8K4J9"/>
<evidence type="ECO:0000256" key="1">
    <source>
        <dbReference type="ARBA" id="ARBA00038376"/>
    </source>
</evidence>
<accession>A0A9W8K4J9</accession>
<sequence>MRLFILGATGPSGIELVRRAFQVHPDCEVVVYARSPNKLPDDIQKNPSVTIVKGNLDELDKVDQALEGVDAVLSALGPIPGQVGTNPIATFYGHLIDLLYKHNIKRFIPMSTASFPAPEDKRNWKFSLIVGMVHTFMKDMYNEVVEIGNVVTTKGADLDYTIVRVAVLTNADSDAVAAGYIGDPRVGLMLARKAYAAFCIDELEKRRWVKKAPAISNV</sequence>
<protein>
    <recommendedName>
        <fullName evidence="2">NAD(P)-binding domain-containing protein</fullName>
    </recommendedName>
</protein>
<evidence type="ECO:0000313" key="4">
    <source>
        <dbReference type="Proteomes" id="UP001148786"/>
    </source>
</evidence>
<dbReference type="EMBL" id="JANKHO010000329">
    <property type="protein sequence ID" value="KAJ3511414.1"/>
    <property type="molecule type" value="Genomic_DNA"/>
</dbReference>
<keyword evidence="4" id="KW-1185">Reference proteome</keyword>
<evidence type="ECO:0000313" key="3">
    <source>
        <dbReference type="EMBL" id="KAJ3511414.1"/>
    </source>
</evidence>
<evidence type="ECO:0000259" key="2">
    <source>
        <dbReference type="Pfam" id="PF13460"/>
    </source>
</evidence>
<dbReference type="PANTHER" id="PTHR43355">
    <property type="entry name" value="FLAVIN REDUCTASE (NADPH)"/>
    <property type="match status" value="1"/>
</dbReference>
<dbReference type="InterPro" id="IPR036291">
    <property type="entry name" value="NAD(P)-bd_dom_sf"/>
</dbReference>
<dbReference type="GO" id="GO:0004074">
    <property type="term" value="F:biliverdin reductase [NAD(P)H] activity"/>
    <property type="evidence" value="ECO:0007669"/>
    <property type="project" value="TreeGrafter"/>
</dbReference>
<comment type="caution">
    <text evidence="3">The sequence shown here is derived from an EMBL/GenBank/DDBJ whole genome shotgun (WGS) entry which is preliminary data.</text>
</comment>
<dbReference type="OrthoDB" id="10254221at2759"/>
<comment type="similarity">
    <text evidence="1">Belongs to the avfA family.</text>
</comment>
<dbReference type="InterPro" id="IPR016040">
    <property type="entry name" value="NAD(P)-bd_dom"/>
</dbReference>
<proteinExistence type="inferred from homology"/>
<feature type="domain" description="NAD(P)-binding" evidence="2">
    <location>
        <begin position="7"/>
        <end position="204"/>
    </location>
</feature>
<dbReference type="SUPFAM" id="SSF51735">
    <property type="entry name" value="NAD(P)-binding Rossmann-fold domains"/>
    <property type="match status" value="1"/>
</dbReference>
<dbReference type="Gene3D" id="3.40.50.720">
    <property type="entry name" value="NAD(P)-binding Rossmann-like Domain"/>
    <property type="match status" value="1"/>
</dbReference>
<name>A0A9W8K4J9_9AGAR</name>